<evidence type="ECO:0000313" key="1">
    <source>
        <dbReference type="EMBL" id="CAE6488822.1"/>
    </source>
</evidence>
<accession>A0A8H3CQE1</accession>
<dbReference type="EMBL" id="CAJMWX010001438">
    <property type="protein sequence ID" value="CAE6488822.1"/>
    <property type="molecule type" value="Genomic_DNA"/>
</dbReference>
<dbReference type="Proteomes" id="UP000663888">
    <property type="component" value="Unassembled WGS sequence"/>
</dbReference>
<dbReference type="AlphaFoldDB" id="A0A8H3CQE1"/>
<proteinExistence type="predicted"/>
<protein>
    <submittedName>
        <fullName evidence="1">Uncharacterized protein</fullName>
    </submittedName>
</protein>
<gene>
    <name evidence="1" type="ORF">RDB_LOCUS136013</name>
</gene>
<reference evidence="1" key="1">
    <citation type="submission" date="2021-01" db="EMBL/GenBank/DDBJ databases">
        <authorList>
            <person name="Kaushik A."/>
        </authorList>
    </citation>
    <scope>NUCLEOTIDE SEQUENCE</scope>
    <source>
        <strain evidence="1">AG4-R118</strain>
    </source>
</reference>
<name>A0A8H3CQE1_9AGAM</name>
<organism evidence="1 2">
    <name type="scientific">Rhizoctonia solani</name>
    <dbReference type="NCBI Taxonomy" id="456999"/>
    <lineage>
        <taxon>Eukaryota</taxon>
        <taxon>Fungi</taxon>
        <taxon>Dikarya</taxon>
        <taxon>Basidiomycota</taxon>
        <taxon>Agaricomycotina</taxon>
        <taxon>Agaricomycetes</taxon>
        <taxon>Cantharellales</taxon>
        <taxon>Ceratobasidiaceae</taxon>
        <taxon>Rhizoctonia</taxon>
    </lineage>
</organism>
<sequence length="315" mass="36677">MGKHVTERTSEYVTIRVRSEVRRAYVRQIMEHMGRLGTSLQMFPRIIQEIERRVVHYVTQCIEQKIRKHMRKIGQQMRTKRSSSPLEVVASVVTRVKDRVQRRIAQQLGKSDYYNNLSDPLHMSKDQKMKISEFCKLDLVGQVIMMECFQDADHGFILVHSKGLRPDTPSDQMVWIRLERGMKKRSVGYFQGMFSRTTSLYDSATISYQFKSVTPTDASPIRGNTLIFDGLEVPVTLSHLVALLEMMDETESGYNPANDNCWDFCQAIIDCMEPYQSKVIRVRNPDANRERRQELKRRFTSSITDLRSYGFTPES</sequence>
<comment type="caution">
    <text evidence="1">The sequence shown here is derived from an EMBL/GenBank/DDBJ whole genome shotgun (WGS) entry which is preliminary data.</text>
</comment>
<evidence type="ECO:0000313" key="2">
    <source>
        <dbReference type="Proteomes" id="UP000663888"/>
    </source>
</evidence>